<dbReference type="AlphaFoldDB" id="A0A8K0JZ30"/>
<reference evidence="1" key="2">
    <citation type="submission" date="2017-10" db="EMBL/GenBank/DDBJ databases">
        <title>Ladona fulva Genome sequencing and assembly.</title>
        <authorList>
            <person name="Murali S."/>
            <person name="Richards S."/>
            <person name="Bandaranaike D."/>
            <person name="Bellair M."/>
            <person name="Blankenburg K."/>
            <person name="Chao H."/>
            <person name="Dinh H."/>
            <person name="Doddapaneni H."/>
            <person name="Dugan-Rocha S."/>
            <person name="Elkadiri S."/>
            <person name="Gnanaolivu R."/>
            <person name="Hernandez B."/>
            <person name="Skinner E."/>
            <person name="Javaid M."/>
            <person name="Lee S."/>
            <person name="Li M."/>
            <person name="Ming W."/>
            <person name="Munidasa M."/>
            <person name="Muniz J."/>
            <person name="Nguyen L."/>
            <person name="Hughes D."/>
            <person name="Osuji N."/>
            <person name="Pu L.-L."/>
            <person name="Puazo M."/>
            <person name="Qu C."/>
            <person name="Quiroz J."/>
            <person name="Raj R."/>
            <person name="Weissenberger G."/>
            <person name="Xin Y."/>
            <person name="Zou X."/>
            <person name="Han Y."/>
            <person name="Worley K."/>
            <person name="Muzny D."/>
            <person name="Gibbs R."/>
        </authorList>
    </citation>
    <scope>NUCLEOTIDE SEQUENCE</scope>
    <source>
        <strain evidence="1">Sampled in the wild</strain>
    </source>
</reference>
<reference evidence="1" key="1">
    <citation type="submission" date="2013-04" db="EMBL/GenBank/DDBJ databases">
        <authorList>
            <person name="Qu J."/>
            <person name="Murali S.C."/>
            <person name="Bandaranaike D."/>
            <person name="Bellair M."/>
            <person name="Blankenburg K."/>
            <person name="Chao H."/>
            <person name="Dinh H."/>
            <person name="Doddapaneni H."/>
            <person name="Downs B."/>
            <person name="Dugan-Rocha S."/>
            <person name="Elkadiri S."/>
            <person name="Gnanaolivu R.D."/>
            <person name="Hernandez B."/>
            <person name="Javaid M."/>
            <person name="Jayaseelan J.C."/>
            <person name="Lee S."/>
            <person name="Li M."/>
            <person name="Ming W."/>
            <person name="Munidasa M."/>
            <person name="Muniz J."/>
            <person name="Nguyen L."/>
            <person name="Ongeri F."/>
            <person name="Osuji N."/>
            <person name="Pu L.-L."/>
            <person name="Puazo M."/>
            <person name="Qu C."/>
            <person name="Quiroz J."/>
            <person name="Raj R."/>
            <person name="Weissenberger G."/>
            <person name="Xin Y."/>
            <person name="Zou X."/>
            <person name="Han Y."/>
            <person name="Richards S."/>
            <person name="Worley K."/>
            <person name="Muzny D."/>
            <person name="Gibbs R."/>
        </authorList>
    </citation>
    <scope>NUCLEOTIDE SEQUENCE</scope>
    <source>
        <strain evidence="1">Sampled in the wild</strain>
    </source>
</reference>
<protein>
    <submittedName>
        <fullName evidence="1">Uncharacterized protein</fullName>
    </submittedName>
</protein>
<proteinExistence type="predicted"/>
<evidence type="ECO:0000313" key="2">
    <source>
        <dbReference type="Proteomes" id="UP000792457"/>
    </source>
</evidence>
<name>A0A8K0JZ30_LADFU</name>
<keyword evidence="2" id="KW-1185">Reference proteome</keyword>
<organism evidence="1 2">
    <name type="scientific">Ladona fulva</name>
    <name type="common">Scarce chaser dragonfly</name>
    <name type="synonym">Libellula fulva</name>
    <dbReference type="NCBI Taxonomy" id="123851"/>
    <lineage>
        <taxon>Eukaryota</taxon>
        <taxon>Metazoa</taxon>
        <taxon>Ecdysozoa</taxon>
        <taxon>Arthropoda</taxon>
        <taxon>Hexapoda</taxon>
        <taxon>Insecta</taxon>
        <taxon>Pterygota</taxon>
        <taxon>Palaeoptera</taxon>
        <taxon>Odonata</taxon>
        <taxon>Epiprocta</taxon>
        <taxon>Anisoptera</taxon>
        <taxon>Libelluloidea</taxon>
        <taxon>Libellulidae</taxon>
        <taxon>Ladona</taxon>
    </lineage>
</organism>
<evidence type="ECO:0000313" key="1">
    <source>
        <dbReference type="EMBL" id="KAG8225340.1"/>
    </source>
</evidence>
<gene>
    <name evidence="1" type="ORF">J437_LFUL005355</name>
</gene>
<dbReference type="Proteomes" id="UP000792457">
    <property type="component" value="Unassembled WGS sequence"/>
</dbReference>
<accession>A0A8K0JZ30</accession>
<sequence>MCGREGLKRERVGEDCCWNGKDALMTDSGYVRTGHDVGILQWCGGRGVGEKEYKRGPSTLAKSQPLFAPESSVVLYVFVQSPPLIITMKVLACIVLALVAVACATEPEKRAVVYGYGYPYPTAYSAGYVAPVASVPVVSAKYGTPASTVGLTNVHVPLTYNAYNAYPYHYGYY</sequence>
<dbReference type="EMBL" id="KZ308235">
    <property type="protein sequence ID" value="KAG8225340.1"/>
    <property type="molecule type" value="Genomic_DNA"/>
</dbReference>
<comment type="caution">
    <text evidence="1">The sequence shown here is derived from an EMBL/GenBank/DDBJ whole genome shotgun (WGS) entry which is preliminary data.</text>
</comment>